<dbReference type="GO" id="GO:0043590">
    <property type="term" value="C:bacterial nucleoid"/>
    <property type="evidence" value="ECO:0007669"/>
    <property type="project" value="TreeGrafter"/>
</dbReference>
<keyword evidence="10" id="KW-0175">Coiled coil</keyword>
<dbReference type="AlphaFoldDB" id="A0A9D2CA10"/>
<dbReference type="NCBIfam" id="TIGR00634">
    <property type="entry name" value="recN"/>
    <property type="match status" value="1"/>
</dbReference>
<name>A0A9D2CA10_9MICO</name>
<dbReference type="EMBL" id="DXDC01000196">
    <property type="protein sequence ID" value="HIY65945.1"/>
    <property type="molecule type" value="Genomic_DNA"/>
</dbReference>
<evidence type="ECO:0000256" key="5">
    <source>
        <dbReference type="ARBA" id="ARBA00022763"/>
    </source>
</evidence>
<proteinExistence type="inferred from homology"/>
<dbReference type="SUPFAM" id="SSF52540">
    <property type="entry name" value="P-loop containing nucleoside triphosphate hydrolases"/>
    <property type="match status" value="1"/>
</dbReference>
<dbReference type="PIRSF" id="PIRSF003128">
    <property type="entry name" value="RecN"/>
    <property type="match status" value="1"/>
</dbReference>
<evidence type="ECO:0000256" key="7">
    <source>
        <dbReference type="ARBA" id="ARBA00023204"/>
    </source>
</evidence>
<sequence>MARRFVTPRLQELSIRGLGVIDSGTLPVGPGFTAITGETGAGKTMVLQALALLRGERADSGAVRRGAERASVQGIWEGVTGGAAASVEDAGGALDDGELILGRTVAAAGRSRAQAGGVAVPAGVLASVTDRLVAVHGQADQQRLKSPAAQRAALDRAAGHELQATLAAYRERLDAWQRAQEQLQEITENREARRREATMLREELDQIAAVDPQPGEDTELEALAHRLEHGEALRAAIAEARTSLSSDGDVPDAITLVGAARRLIEREEDPLLEPVAEQLIVAETALAEASRELVNFLDALESPDRSPDEVQSRLHDVNGIVRRFGSIEDALQYGADGALRIAQLDDDDASIERLTAEVEREHVAALELAETLTGIRTRAADALQQRVEEELRTLAMPNARVAVEVTPGDELLRHGRDEVRILLAPHPGADAKPVATSASGGELSRVMLAIEVALSAGDVPTLVFDEVDAGVGGEAAIEVGRRLARLAEHAQVIVVTHLAQVAAFASTHVRIEKGTDGEVTSSSIAPVVGEARVSELARMLAGTDSEVALAHARELLADGTQRSK</sequence>
<evidence type="ECO:0000313" key="13">
    <source>
        <dbReference type="Proteomes" id="UP000824005"/>
    </source>
</evidence>
<dbReference type="Gene3D" id="3.40.50.300">
    <property type="entry name" value="P-loop containing nucleotide triphosphate hydrolases"/>
    <property type="match status" value="2"/>
</dbReference>
<comment type="function">
    <text evidence="1 9">May be involved in recombinational repair of damaged DNA.</text>
</comment>
<keyword evidence="6" id="KW-0067">ATP-binding</keyword>
<keyword evidence="7 9" id="KW-0234">DNA repair</keyword>
<comment type="similarity">
    <text evidence="2 9">Belongs to the RecN family.</text>
</comment>
<feature type="domain" description="AAA+ ATPase" evidence="11">
    <location>
        <begin position="29"/>
        <end position="515"/>
    </location>
</feature>
<protein>
    <recommendedName>
        <fullName evidence="3 9">DNA repair protein RecN</fullName>
    </recommendedName>
    <alternativeName>
        <fullName evidence="8 9">Recombination protein N</fullName>
    </alternativeName>
</protein>
<dbReference type="GO" id="GO:0006310">
    <property type="term" value="P:DNA recombination"/>
    <property type="evidence" value="ECO:0007669"/>
    <property type="project" value="InterPro"/>
</dbReference>
<dbReference type="Pfam" id="PF02463">
    <property type="entry name" value="SMC_N"/>
    <property type="match status" value="1"/>
</dbReference>
<evidence type="ECO:0000256" key="4">
    <source>
        <dbReference type="ARBA" id="ARBA00022741"/>
    </source>
</evidence>
<reference evidence="12" key="2">
    <citation type="submission" date="2021-04" db="EMBL/GenBank/DDBJ databases">
        <authorList>
            <person name="Gilroy R."/>
        </authorList>
    </citation>
    <scope>NUCLEOTIDE SEQUENCE</scope>
    <source>
        <strain evidence="12">ChiGjej1B1-98</strain>
    </source>
</reference>
<keyword evidence="5 9" id="KW-0227">DNA damage</keyword>
<dbReference type="InterPro" id="IPR003395">
    <property type="entry name" value="RecF/RecN/SMC_N"/>
</dbReference>
<feature type="coiled-coil region" evidence="10">
    <location>
        <begin position="166"/>
        <end position="203"/>
    </location>
</feature>
<evidence type="ECO:0000256" key="3">
    <source>
        <dbReference type="ARBA" id="ARBA00021315"/>
    </source>
</evidence>
<evidence type="ECO:0000313" key="12">
    <source>
        <dbReference type="EMBL" id="HIY65945.1"/>
    </source>
</evidence>
<comment type="caution">
    <text evidence="12">The sequence shown here is derived from an EMBL/GenBank/DDBJ whole genome shotgun (WGS) entry which is preliminary data.</text>
</comment>
<evidence type="ECO:0000256" key="6">
    <source>
        <dbReference type="ARBA" id="ARBA00022840"/>
    </source>
</evidence>
<dbReference type="SMART" id="SM00382">
    <property type="entry name" value="AAA"/>
    <property type="match status" value="1"/>
</dbReference>
<evidence type="ECO:0000256" key="8">
    <source>
        <dbReference type="ARBA" id="ARBA00033408"/>
    </source>
</evidence>
<gene>
    <name evidence="12" type="primary">recN</name>
    <name evidence="12" type="ORF">H9830_06675</name>
</gene>
<evidence type="ECO:0000259" key="11">
    <source>
        <dbReference type="SMART" id="SM00382"/>
    </source>
</evidence>
<dbReference type="GO" id="GO:0006281">
    <property type="term" value="P:DNA repair"/>
    <property type="evidence" value="ECO:0007669"/>
    <property type="project" value="UniProtKB-KW"/>
</dbReference>
<dbReference type="InterPro" id="IPR027417">
    <property type="entry name" value="P-loop_NTPase"/>
</dbReference>
<evidence type="ECO:0000256" key="1">
    <source>
        <dbReference type="ARBA" id="ARBA00003618"/>
    </source>
</evidence>
<keyword evidence="4" id="KW-0547">Nucleotide-binding</keyword>
<evidence type="ECO:0000256" key="2">
    <source>
        <dbReference type="ARBA" id="ARBA00009441"/>
    </source>
</evidence>
<evidence type="ECO:0000256" key="10">
    <source>
        <dbReference type="SAM" id="Coils"/>
    </source>
</evidence>
<organism evidence="12 13">
    <name type="scientific">Candidatus Agrococcus pullicola</name>
    <dbReference type="NCBI Taxonomy" id="2838429"/>
    <lineage>
        <taxon>Bacteria</taxon>
        <taxon>Bacillati</taxon>
        <taxon>Actinomycetota</taxon>
        <taxon>Actinomycetes</taxon>
        <taxon>Micrococcales</taxon>
        <taxon>Microbacteriaceae</taxon>
        <taxon>Agrococcus</taxon>
    </lineage>
</organism>
<dbReference type="GO" id="GO:0009432">
    <property type="term" value="P:SOS response"/>
    <property type="evidence" value="ECO:0007669"/>
    <property type="project" value="TreeGrafter"/>
</dbReference>
<dbReference type="PANTHER" id="PTHR11059">
    <property type="entry name" value="DNA REPAIR PROTEIN RECN"/>
    <property type="match status" value="1"/>
</dbReference>
<dbReference type="CDD" id="cd03241">
    <property type="entry name" value="ABC_RecN"/>
    <property type="match status" value="1"/>
</dbReference>
<accession>A0A9D2CA10</accession>
<evidence type="ECO:0000256" key="9">
    <source>
        <dbReference type="PIRNR" id="PIRNR003128"/>
    </source>
</evidence>
<dbReference type="InterPro" id="IPR004604">
    <property type="entry name" value="DNA_recomb/repair_RecN"/>
</dbReference>
<dbReference type="Proteomes" id="UP000824005">
    <property type="component" value="Unassembled WGS sequence"/>
</dbReference>
<reference evidence="12" key="1">
    <citation type="journal article" date="2021" name="PeerJ">
        <title>Extensive microbial diversity within the chicken gut microbiome revealed by metagenomics and culture.</title>
        <authorList>
            <person name="Gilroy R."/>
            <person name="Ravi A."/>
            <person name="Getino M."/>
            <person name="Pursley I."/>
            <person name="Horton D.L."/>
            <person name="Alikhan N.F."/>
            <person name="Baker D."/>
            <person name="Gharbi K."/>
            <person name="Hall N."/>
            <person name="Watson M."/>
            <person name="Adriaenssens E.M."/>
            <person name="Foster-Nyarko E."/>
            <person name="Jarju S."/>
            <person name="Secka A."/>
            <person name="Antonio M."/>
            <person name="Oren A."/>
            <person name="Chaudhuri R.R."/>
            <person name="La Ragione R."/>
            <person name="Hildebrand F."/>
            <person name="Pallen M.J."/>
        </authorList>
    </citation>
    <scope>NUCLEOTIDE SEQUENCE</scope>
    <source>
        <strain evidence="12">ChiGjej1B1-98</strain>
    </source>
</reference>
<dbReference type="PANTHER" id="PTHR11059:SF0">
    <property type="entry name" value="DNA REPAIR PROTEIN RECN"/>
    <property type="match status" value="1"/>
</dbReference>
<dbReference type="GO" id="GO:0005524">
    <property type="term" value="F:ATP binding"/>
    <property type="evidence" value="ECO:0007669"/>
    <property type="project" value="UniProtKB-KW"/>
</dbReference>
<dbReference type="InterPro" id="IPR003593">
    <property type="entry name" value="AAA+_ATPase"/>
</dbReference>